<feature type="domain" description="Carbamoyltransferase C-terminal" evidence="3">
    <location>
        <begin position="352"/>
        <end position="508"/>
    </location>
</feature>
<evidence type="ECO:0000259" key="2">
    <source>
        <dbReference type="Pfam" id="PF02543"/>
    </source>
</evidence>
<dbReference type="InterPro" id="IPR038152">
    <property type="entry name" value="Carbam_trans_C_sf"/>
</dbReference>
<dbReference type="InterPro" id="IPR031730">
    <property type="entry name" value="Carbam_trans_C"/>
</dbReference>
<gene>
    <name evidence="4" type="ORF">ACFORO_10255</name>
</gene>
<comment type="caution">
    <text evidence="4">The sequence shown here is derived from an EMBL/GenBank/DDBJ whole genome shotgun (WGS) entry which is preliminary data.</text>
</comment>
<dbReference type="EMBL" id="JBHRWI010000014">
    <property type="protein sequence ID" value="MFC3510544.1"/>
    <property type="molecule type" value="Genomic_DNA"/>
</dbReference>
<evidence type="ECO:0000256" key="1">
    <source>
        <dbReference type="ARBA" id="ARBA00006129"/>
    </source>
</evidence>
<dbReference type="Gene3D" id="3.90.870.20">
    <property type="entry name" value="Carbamoyltransferase, C-terminal domain"/>
    <property type="match status" value="1"/>
</dbReference>
<evidence type="ECO:0000313" key="4">
    <source>
        <dbReference type="EMBL" id="MFC3510544.1"/>
    </source>
</evidence>
<dbReference type="Gene3D" id="3.30.420.40">
    <property type="match status" value="1"/>
</dbReference>
<comment type="similarity">
    <text evidence="1">Belongs to the NodU/CmcH family.</text>
</comment>
<dbReference type="Proteomes" id="UP001595764">
    <property type="component" value="Unassembled WGS sequence"/>
</dbReference>
<organism evidence="4 5">
    <name type="scientific">Amycolatopsis halotolerans</name>
    <dbReference type="NCBI Taxonomy" id="330083"/>
    <lineage>
        <taxon>Bacteria</taxon>
        <taxon>Bacillati</taxon>
        <taxon>Actinomycetota</taxon>
        <taxon>Actinomycetes</taxon>
        <taxon>Pseudonocardiales</taxon>
        <taxon>Pseudonocardiaceae</taxon>
        <taxon>Amycolatopsis</taxon>
    </lineage>
</organism>
<feature type="domain" description="Carbamoyltransferase" evidence="2">
    <location>
        <begin position="216"/>
        <end position="289"/>
    </location>
</feature>
<sequence length="628" mass="69650">MRLWELERLSGQKHHYWPLFSGVRSTALLERLLAEEGVSLAEIGMSWGTIGLPAYTELTAPAGAELYPLHSLGHLFGGLLMDTKIFATETIVALAVDGGPDFGLDKDAKDFWYAGCVSVRGELTFDPVESPALLYAAAKRLFDSEPGTLMALASACVAEIHFDAEGILARHEFYGGRTQPLLATVPFVQRITDEARYQLAGTCPDPRFTDEENLQSAVMKVVQRCCELIMVRNIERLCAKADVDPHGANLSVSGGFALNCPANTRLVDHFGFVRLLTPPCANDSGQALGIGLLGLYQAGILPDADFLLSSAYYGPPCRDLDSALEQFSNWIERTDPFDPEQFVEDLTVGPFAWVQDAAEVGPRALGHRSLIGDPRTLKTKELLNDYKLRQWWRPVAPLVLSEHAVDWFAQKRESPFMLEAVAVREEQRAHVPAIIHLDGSARHQTLARDANPLLHDAISAFHQKTGVPIVCNTSLNDRGEPIVDSAAQALNFCVRKGIRLAYIDGCRVQLRSDSESAVYLLGGPHPRATELFEGQEEDCARIWRYWHHRGYTEDAMFLLIRFPELRPEYKLATAAKVNQLAELENRNDPGFSTRLRRYIEKFGPGAIWPVAARRHSATAAPIDAQKLN</sequence>
<dbReference type="Pfam" id="PF02543">
    <property type="entry name" value="Carbam_trans_N"/>
    <property type="match status" value="1"/>
</dbReference>
<accession>A0ABV7QEA5</accession>
<dbReference type="Pfam" id="PF16861">
    <property type="entry name" value="Carbam_trans_C"/>
    <property type="match status" value="1"/>
</dbReference>
<keyword evidence="5" id="KW-1185">Reference proteome</keyword>
<evidence type="ECO:0000259" key="3">
    <source>
        <dbReference type="Pfam" id="PF16861"/>
    </source>
</evidence>
<dbReference type="InterPro" id="IPR051338">
    <property type="entry name" value="NodU/CmcH_Carbamoyltrnsfr"/>
</dbReference>
<name>A0ABV7QEA5_9PSEU</name>
<dbReference type="RefSeq" id="WP_377868455.1">
    <property type="nucleotide sequence ID" value="NZ_JBHMAY010000006.1"/>
</dbReference>
<dbReference type="PANTHER" id="PTHR34847:SF1">
    <property type="entry name" value="NODULATION PROTEIN U"/>
    <property type="match status" value="1"/>
</dbReference>
<proteinExistence type="inferred from homology"/>
<dbReference type="InterPro" id="IPR003696">
    <property type="entry name" value="Carbtransf_dom"/>
</dbReference>
<protein>
    <submittedName>
        <fullName evidence="4">Carbamoyltransferase C-terminal domain-containing protein</fullName>
    </submittedName>
</protein>
<reference evidence="5" key="1">
    <citation type="journal article" date="2019" name="Int. J. Syst. Evol. Microbiol.">
        <title>The Global Catalogue of Microorganisms (GCM) 10K type strain sequencing project: providing services to taxonomists for standard genome sequencing and annotation.</title>
        <authorList>
            <consortium name="The Broad Institute Genomics Platform"/>
            <consortium name="The Broad Institute Genome Sequencing Center for Infectious Disease"/>
            <person name="Wu L."/>
            <person name="Ma J."/>
        </authorList>
    </citation>
    <scope>NUCLEOTIDE SEQUENCE [LARGE SCALE GENOMIC DNA]</scope>
    <source>
        <strain evidence="5">CGMCC 4.7682</strain>
    </source>
</reference>
<evidence type="ECO:0000313" key="5">
    <source>
        <dbReference type="Proteomes" id="UP001595764"/>
    </source>
</evidence>
<dbReference type="PANTHER" id="PTHR34847">
    <property type="entry name" value="NODULATION PROTEIN U"/>
    <property type="match status" value="1"/>
</dbReference>